<dbReference type="AlphaFoldDB" id="A0A1D9GR15"/>
<sequence length="190" mass="20353">MTSEKLPAYIFAAAALTALPAMVYASDNPGAHQHGHAGLQVAVSGNQIDLIFTSPAYNLLGFEHKARTEAQKIRVKDTIAWLGDTPLVNTPESGCSLNEADVHSDAGPDDDNGDHHDHGHDHGEQPGSHSDIDVTQTLTCSGLEDSDELATPLTTRFPELEELSVEWVWSEGQGSVRLAQGESNFTLTAK</sequence>
<dbReference type="InterPro" id="IPR021253">
    <property type="entry name" value="ZrgA-like"/>
</dbReference>
<proteinExistence type="predicted"/>
<feature type="region of interest" description="Disordered" evidence="1">
    <location>
        <begin position="90"/>
        <end position="133"/>
    </location>
</feature>
<evidence type="ECO:0000313" key="3">
    <source>
        <dbReference type="EMBL" id="AOY89850.1"/>
    </source>
</evidence>
<dbReference type="Proteomes" id="UP000177445">
    <property type="component" value="Chromosome"/>
</dbReference>
<keyword evidence="4" id="KW-1185">Reference proteome</keyword>
<feature type="compositionally biased region" description="Basic and acidic residues" evidence="1">
    <location>
        <begin position="113"/>
        <end position="124"/>
    </location>
</feature>
<reference evidence="3 4" key="1">
    <citation type="submission" date="2016-10" db="EMBL/GenBank/DDBJ databases">
        <title>Marinobacter salinus sp. nov., a moderately halophilic bacterium isolated from a tidal flat environment.</title>
        <authorList>
            <person name="Park S.-J."/>
        </authorList>
    </citation>
    <scope>NUCLEOTIDE SEQUENCE [LARGE SCALE GENOMIC DNA]</scope>
    <source>
        <strain evidence="3 4">Hb8</strain>
    </source>
</reference>
<evidence type="ECO:0000256" key="2">
    <source>
        <dbReference type="SAM" id="SignalP"/>
    </source>
</evidence>
<gene>
    <name evidence="3" type="ORF">BKP64_17680</name>
</gene>
<protein>
    <submittedName>
        <fullName evidence="3">Metal ABC transporter substrate-binding protein</fullName>
    </submittedName>
</protein>
<feature type="signal peptide" evidence="2">
    <location>
        <begin position="1"/>
        <end position="25"/>
    </location>
</feature>
<dbReference type="RefSeq" id="WP_070973012.1">
    <property type="nucleotide sequence ID" value="NZ_CP017715.1"/>
</dbReference>
<dbReference type="KEGG" id="msq:BKP64_17680"/>
<dbReference type="STRING" id="1874317.BKP64_17680"/>
<evidence type="ECO:0000256" key="1">
    <source>
        <dbReference type="SAM" id="MobiDB-lite"/>
    </source>
</evidence>
<evidence type="ECO:0000313" key="4">
    <source>
        <dbReference type="Proteomes" id="UP000177445"/>
    </source>
</evidence>
<accession>A0A1D9GR15</accession>
<feature type="chain" id="PRO_5009442185" evidence="2">
    <location>
        <begin position="26"/>
        <end position="190"/>
    </location>
</feature>
<dbReference type="Pfam" id="PF10986">
    <property type="entry name" value="ZrgA"/>
    <property type="match status" value="1"/>
</dbReference>
<dbReference type="EMBL" id="CP017715">
    <property type="protein sequence ID" value="AOY89850.1"/>
    <property type="molecule type" value="Genomic_DNA"/>
</dbReference>
<keyword evidence="2" id="KW-0732">Signal</keyword>
<organism evidence="3 4">
    <name type="scientific">Marinobacter salinus</name>
    <dbReference type="NCBI Taxonomy" id="1874317"/>
    <lineage>
        <taxon>Bacteria</taxon>
        <taxon>Pseudomonadati</taxon>
        <taxon>Pseudomonadota</taxon>
        <taxon>Gammaproteobacteria</taxon>
        <taxon>Pseudomonadales</taxon>
        <taxon>Marinobacteraceae</taxon>
        <taxon>Marinobacter</taxon>
    </lineage>
</organism>
<name>A0A1D9GR15_9GAMM</name>